<feature type="compositionally biased region" description="Polar residues" evidence="2">
    <location>
        <begin position="317"/>
        <end position="343"/>
    </location>
</feature>
<feature type="compositionally biased region" description="Acidic residues" evidence="2">
    <location>
        <begin position="1053"/>
        <end position="1062"/>
    </location>
</feature>
<evidence type="ECO:0000313" key="5">
    <source>
        <dbReference type="Proteomes" id="UP000244722"/>
    </source>
</evidence>
<feature type="region of interest" description="Disordered" evidence="2">
    <location>
        <begin position="1239"/>
        <end position="1292"/>
    </location>
</feature>
<feature type="region of interest" description="Disordered" evidence="2">
    <location>
        <begin position="129"/>
        <end position="190"/>
    </location>
</feature>
<feature type="region of interest" description="Disordered" evidence="2">
    <location>
        <begin position="1"/>
        <end position="106"/>
    </location>
</feature>
<sequence>MHDPGPMEVQDFHARVGSTEVEDSITVPQPTTPVRPLPLINELSSSPLSSAPSLHSSPGLIPPSPAYIKTEDDGGEMEAGHTEGTSVASTARSARSSISRRQPGIDECADPEWVGVLRVLDTDPDVQITGTVRRASQRLRDSAASKSSHTRASSKISPPSARRRSRRPVKHPVKLKEEETGHNLGSSDIPEAVEPFSLSAGNGVQQALLASSRDALAVSKSTLKRKRKRERQNLEDRAIVDSARTVAAIETALACARTKSLPLGYTDKPGASHTGLGGALHYSMDKDTIYVNGPLETTLGPQKPAAKSAGRKLDGSKCSSITNEVGSDEPSISNGVLNSSSGWESAPPTDNEDEDYENSSYEGNVLPNEGLSSIIPGTGRFGTHEFEGSPKPSGEDISKKQKLNNSQSLALSVTKDSGESNQLDVRDPRVVKEAFELKDGVYWIPHGCKFCLDARHFCDRAEPCGRCERGGRGRECVRKFGLVRAKPRQKRHKQEDPDTRIPEASPSRRLETLSLKDTLVRKRGRPRKSDVKSEIESEIKETKKVKPLLWSSIDFQKGKPPGIGKPEVWCETRQELCESLPYYRSYQAGCYGHDGLMHGGGKSGTDDSGQRRLLVNQTIDDNTIKYLIKNMNHKWPLVLIMGNQCTNSPSKIPHRYCVMDWFKVTAAWAEKDPLSQCTRWKFRFEKLNTNSDGWWAATPSEESNPPQEMVKASCLSCDEESPHVYEQGWACLNPRCRSFWKLDDADMPTELKYTENFLNCRTLWPEDFLQPPNSLAPPLDTELTAHVESGGVSRPFWKGMCCPKCGRLSCRELWAGWLCPTCGFSYNPPRAVFDAARLADPHRPVYTGPAIPSNHHNEEITPKRFVRDGMTVVQYQLGDCGTVTHILANKVSNSRPEDANWLLENYQNLDMPFRRFPMKCHHSQGRLLTQQFMYNCGAPYKFIVDVNSVPFEDSPPVVLKALHLIHHRVQLIYPEAQFNEVLNVGYFEKQKMDYHDDGEEGLGETVASISLGGSARMKFRVKSKYKGDRHCWTTEPEKPSQDAGSGDSIYNDENMEDEEEEHPGEMAAGLETNASSMLAKGRSNKAMLDLCLNHGDVMVMKGAGIQTHWEARLFRIAATARYIAHGAPGKGTETDGNDSTLPLTDSESVKAESSTTNIDDTQAISINGLGEPDQPGVTGEKPDFSQRFTTSPSTTVSQEMLPIPAVLPTRRDSPGLDVYTPSGVSHHPSFTHDMSMLTEPVPPSETTAPRTRSGHQVQLPPYPNDMGPPYTPLPTNQPGSYSRLPPQGFPKSPTSYYPPTPHIQTTPSYHPSLYDQELTLDGRNPYMAQSSLDGQSPSRLSFGSHTSYDYSPSKVYGTSEKTNILQNTFNTTSQRSNVHHNVFSSSAQRANEFQDPLTNNEAQIHLSNTSNLFQDYNSNGKAENPAANSISTFTTGGANKGYARPC</sequence>
<feature type="region of interest" description="Disordered" evidence="2">
    <location>
        <begin position="486"/>
        <end position="508"/>
    </location>
</feature>
<dbReference type="InterPro" id="IPR018527">
    <property type="entry name" value="Rubredoxin_Fe_BS"/>
</dbReference>
<evidence type="ECO:0000256" key="1">
    <source>
        <dbReference type="ARBA" id="ARBA00022723"/>
    </source>
</evidence>
<dbReference type="Proteomes" id="UP000244722">
    <property type="component" value="Unassembled WGS sequence"/>
</dbReference>
<dbReference type="InterPro" id="IPR037151">
    <property type="entry name" value="AlkB-like_sf"/>
</dbReference>
<dbReference type="Pfam" id="PF13532">
    <property type="entry name" value="2OG-FeII_Oxy_2"/>
    <property type="match status" value="1"/>
</dbReference>
<feature type="compositionally biased region" description="Polar residues" evidence="2">
    <location>
        <begin position="1244"/>
        <end position="1256"/>
    </location>
</feature>
<name>A0A2T6ZUZ6_TUBBO</name>
<feature type="region of interest" description="Disordered" evidence="2">
    <location>
        <begin position="1126"/>
        <end position="1181"/>
    </location>
</feature>
<feature type="compositionally biased region" description="Low complexity" evidence="2">
    <location>
        <begin position="86"/>
        <end position="101"/>
    </location>
</feature>
<reference evidence="4 5" key="1">
    <citation type="submission" date="2017-04" db="EMBL/GenBank/DDBJ databases">
        <title>Draft genome sequence of Tuber borchii Vittad., a whitish edible truffle.</title>
        <authorList>
            <consortium name="DOE Joint Genome Institute"/>
            <person name="Murat C."/>
            <person name="Kuo A."/>
            <person name="Barry K.W."/>
            <person name="Clum A."/>
            <person name="Dockter R.B."/>
            <person name="Fauchery L."/>
            <person name="Iotti M."/>
            <person name="Kohler A."/>
            <person name="Labutti K."/>
            <person name="Lindquist E.A."/>
            <person name="Lipzen A."/>
            <person name="Ohm R.A."/>
            <person name="Wang M."/>
            <person name="Grigoriev I.V."/>
            <person name="Zambonelli A."/>
            <person name="Martin F.M."/>
        </authorList>
    </citation>
    <scope>NUCLEOTIDE SEQUENCE [LARGE SCALE GENOMIC DNA]</scope>
    <source>
        <strain evidence="4 5">Tbo3840</strain>
    </source>
</reference>
<dbReference type="OrthoDB" id="2163491at2759"/>
<feature type="compositionally biased region" description="Basic residues" evidence="2">
    <location>
        <begin position="161"/>
        <end position="173"/>
    </location>
</feature>
<feature type="compositionally biased region" description="Polar residues" evidence="2">
    <location>
        <begin position="1137"/>
        <end position="1165"/>
    </location>
</feature>
<comment type="caution">
    <text evidence="4">The sequence shown here is derived from an EMBL/GenBank/DDBJ whole genome shotgun (WGS) entry which is preliminary data.</text>
</comment>
<dbReference type="SUPFAM" id="SSF51197">
    <property type="entry name" value="Clavaminate synthase-like"/>
    <property type="match status" value="1"/>
</dbReference>
<feature type="compositionally biased region" description="Low complexity" evidence="2">
    <location>
        <begin position="37"/>
        <end position="59"/>
    </location>
</feature>
<feature type="compositionally biased region" description="Basic and acidic residues" evidence="2">
    <location>
        <begin position="382"/>
        <end position="399"/>
    </location>
</feature>
<dbReference type="EMBL" id="NESQ01000095">
    <property type="protein sequence ID" value="PUU79311.1"/>
    <property type="molecule type" value="Genomic_DNA"/>
</dbReference>
<feature type="region of interest" description="Disordered" evidence="2">
    <location>
        <begin position="1030"/>
        <end position="1064"/>
    </location>
</feature>
<dbReference type="PROSITE" id="PS00202">
    <property type="entry name" value="RUBREDOXIN"/>
    <property type="match status" value="1"/>
</dbReference>
<gene>
    <name evidence="4" type="ORF">B9Z19DRAFT_1100917</name>
</gene>
<proteinExistence type="predicted"/>
<feature type="compositionally biased region" description="Polar residues" evidence="2">
    <location>
        <begin position="403"/>
        <end position="423"/>
    </location>
</feature>
<evidence type="ECO:0000256" key="2">
    <source>
        <dbReference type="SAM" id="MobiDB-lite"/>
    </source>
</evidence>
<dbReference type="STRING" id="42251.A0A2T6ZUZ6"/>
<feature type="compositionally biased region" description="Basic and acidic residues" evidence="2">
    <location>
        <begin position="493"/>
        <end position="508"/>
    </location>
</feature>
<feature type="compositionally biased region" description="Basic and acidic residues" evidence="2">
    <location>
        <begin position="1"/>
        <end position="14"/>
    </location>
</feature>
<feature type="compositionally biased region" description="Low complexity" evidence="2">
    <location>
        <begin position="151"/>
        <end position="160"/>
    </location>
</feature>
<feature type="compositionally biased region" description="Basic and acidic residues" evidence="2">
    <location>
        <begin position="1030"/>
        <end position="1040"/>
    </location>
</feature>
<keyword evidence="1" id="KW-0479">Metal-binding</keyword>
<accession>A0A2T6ZUZ6</accession>
<dbReference type="InterPro" id="IPR027450">
    <property type="entry name" value="AlkB-like"/>
</dbReference>
<protein>
    <recommendedName>
        <fullName evidence="3">Alpha-ketoglutarate-dependent dioxygenase AlkB-like domain-containing protein</fullName>
    </recommendedName>
</protein>
<organism evidence="4 5">
    <name type="scientific">Tuber borchii</name>
    <name type="common">White truffle</name>
    <dbReference type="NCBI Taxonomy" id="42251"/>
    <lineage>
        <taxon>Eukaryota</taxon>
        <taxon>Fungi</taxon>
        <taxon>Dikarya</taxon>
        <taxon>Ascomycota</taxon>
        <taxon>Pezizomycotina</taxon>
        <taxon>Pezizomycetes</taxon>
        <taxon>Pezizales</taxon>
        <taxon>Tuberaceae</taxon>
        <taxon>Tuber</taxon>
    </lineage>
</organism>
<dbReference type="GO" id="GO:0046872">
    <property type="term" value="F:metal ion binding"/>
    <property type="evidence" value="ECO:0007669"/>
    <property type="project" value="UniProtKB-KW"/>
</dbReference>
<evidence type="ECO:0000313" key="4">
    <source>
        <dbReference type="EMBL" id="PUU79311.1"/>
    </source>
</evidence>
<keyword evidence="5" id="KW-1185">Reference proteome</keyword>
<dbReference type="Gene3D" id="2.60.120.590">
    <property type="entry name" value="Alpha-ketoglutarate-dependent dioxygenase AlkB-like"/>
    <property type="match status" value="1"/>
</dbReference>
<feature type="domain" description="Alpha-ketoglutarate-dependent dioxygenase AlkB-like" evidence="3">
    <location>
        <begin position="944"/>
        <end position="1111"/>
    </location>
</feature>
<feature type="region of interest" description="Disordered" evidence="2">
    <location>
        <begin position="295"/>
        <end position="424"/>
    </location>
</feature>
<evidence type="ECO:0000259" key="3">
    <source>
        <dbReference type="Pfam" id="PF13532"/>
    </source>
</evidence>